<keyword evidence="1" id="KW-0175">Coiled coil</keyword>
<gene>
    <name evidence="3" type="ORF">KQI89_13215</name>
</gene>
<organism evidence="3 4">
    <name type="scientific">Clostridium simiarum</name>
    <dbReference type="NCBI Taxonomy" id="2841506"/>
    <lineage>
        <taxon>Bacteria</taxon>
        <taxon>Bacillati</taxon>
        <taxon>Bacillota</taxon>
        <taxon>Clostridia</taxon>
        <taxon>Eubacteriales</taxon>
        <taxon>Clostridiaceae</taxon>
        <taxon>Clostridium</taxon>
    </lineage>
</organism>
<evidence type="ECO:0000313" key="3">
    <source>
        <dbReference type="EMBL" id="MBU5592709.1"/>
    </source>
</evidence>
<dbReference type="Pfam" id="PF13333">
    <property type="entry name" value="rve_2"/>
    <property type="match status" value="1"/>
</dbReference>
<dbReference type="Proteomes" id="UP000736583">
    <property type="component" value="Unassembled WGS sequence"/>
</dbReference>
<dbReference type="InterPro" id="IPR002514">
    <property type="entry name" value="Transposase_8"/>
</dbReference>
<dbReference type="Pfam" id="PF00665">
    <property type="entry name" value="rve"/>
    <property type="match status" value="1"/>
</dbReference>
<dbReference type="PANTHER" id="PTHR46889">
    <property type="entry name" value="TRANSPOSASE INSF FOR INSERTION SEQUENCE IS3B-RELATED"/>
    <property type="match status" value="1"/>
</dbReference>
<dbReference type="InterPro" id="IPR050900">
    <property type="entry name" value="Transposase_IS3/IS150/IS904"/>
</dbReference>
<dbReference type="PROSITE" id="PS50994">
    <property type="entry name" value="INTEGRASE"/>
    <property type="match status" value="1"/>
</dbReference>
<evidence type="ECO:0000256" key="1">
    <source>
        <dbReference type="SAM" id="Coils"/>
    </source>
</evidence>
<accession>A0ABS6F2G5</accession>
<evidence type="ECO:0000259" key="2">
    <source>
        <dbReference type="PROSITE" id="PS50994"/>
    </source>
</evidence>
<dbReference type="NCBIfam" id="NF033516">
    <property type="entry name" value="transpos_IS3"/>
    <property type="match status" value="1"/>
</dbReference>
<proteinExistence type="predicted"/>
<reference evidence="3 4" key="1">
    <citation type="submission" date="2021-06" db="EMBL/GenBank/DDBJ databases">
        <authorList>
            <person name="Sun Q."/>
            <person name="Li D."/>
        </authorList>
    </citation>
    <scope>NUCLEOTIDE SEQUENCE [LARGE SCALE GENOMIC DNA]</scope>
    <source>
        <strain evidence="3 4">MSJ-4</strain>
    </source>
</reference>
<feature type="domain" description="Integrase catalytic" evidence="2">
    <location>
        <begin position="220"/>
        <end position="385"/>
    </location>
</feature>
<evidence type="ECO:0000313" key="4">
    <source>
        <dbReference type="Proteomes" id="UP000736583"/>
    </source>
</evidence>
<dbReference type="InterPro" id="IPR048020">
    <property type="entry name" value="Transpos_IS3"/>
</dbReference>
<comment type="caution">
    <text evidence="3">The sequence shown here is derived from an EMBL/GenBank/DDBJ whole genome shotgun (WGS) entry which is preliminary data.</text>
</comment>
<keyword evidence="4" id="KW-1185">Reference proteome</keyword>
<dbReference type="PANTHER" id="PTHR46889:SF4">
    <property type="entry name" value="TRANSPOSASE INSO FOR INSERTION SEQUENCE ELEMENT IS911B-RELATED"/>
    <property type="match status" value="1"/>
</dbReference>
<dbReference type="EMBL" id="JAHLQL010000005">
    <property type="protein sequence ID" value="MBU5592709.1"/>
    <property type="molecule type" value="Genomic_DNA"/>
</dbReference>
<dbReference type="Pfam" id="PF01527">
    <property type="entry name" value="HTH_Tnp_1"/>
    <property type="match status" value="1"/>
</dbReference>
<dbReference type="RefSeq" id="WP_216457465.1">
    <property type="nucleotide sequence ID" value="NZ_JAHLQL010000005.1"/>
</dbReference>
<feature type="coiled-coil region" evidence="1">
    <location>
        <begin position="61"/>
        <end position="88"/>
    </location>
</feature>
<sequence length="387" mass="45991">MRYTMKKYEDEFKDKIIRLHLNEGRTLLSLSKEYGVNKATICNWVKSYREECQTNPIKNGEKDYFKENLQLRKQLEELEKENRFLKKGSGILREGNRLEKYHFIQKYHSEFGIRWLLRKFDMSPNAYYNFLKDRKSNYNAQKQATFVCIKEIYHEQNGGIGYRNMCIFLKRKGFSYSKLTIHKYMNNELKLLSIVRRKKPGYVKGDVHKVFPNLLKQQFSAKAPNTVWCTDFTYMYLQNGNTRYNRSILDIYDRSIVATLNGKEITSQLAIDTLKLALTKVGKITNKIIIHSDQGRQYTSKDFTEFCDNNNLKQSMSKVGCPYDNAPIERYFNTFKNEFLNLFTFKTDEILNRAVYDFTYTWYNHVRPHSFNGGLTPFEARHSIKTF</sequence>
<name>A0ABS6F2G5_9CLOT</name>
<dbReference type="InterPro" id="IPR001584">
    <property type="entry name" value="Integrase_cat-core"/>
</dbReference>
<protein>
    <submittedName>
        <fullName evidence="3">IS3 family transposase</fullName>
    </submittedName>
</protein>